<dbReference type="SUPFAM" id="SSF55797">
    <property type="entry name" value="PR-1-like"/>
    <property type="match status" value="1"/>
</dbReference>
<evidence type="ECO:0000313" key="5">
    <source>
        <dbReference type="WBParaSite" id="SCUD_0000907601-mRNA-1"/>
    </source>
</evidence>
<evidence type="ECO:0000313" key="3">
    <source>
        <dbReference type="EMBL" id="VDP34019.1"/>
    </source>
</evidence>
<dbReference type="Gene3D" id="3.40.33.10">
    <property type="entry name" value="CAP"/>
    <property type="match status" value="1"/>
</dbReference>
<reference evidence="5" key="1">
    <citation type="submission" date="2016-06" db="UniProtKB">
        <authorList>
            <consortium name="WormBaseParasite"/>
        </authorList>
    </citation>
    <scope>IDENTIFICATION</scope>
</reference>
<dbReference type="Proteomes" id="UP000279833">
    <property type="component" value="Unassembled WGS sequence"/>
</dbReference>
<dbReference type="InterPro" id="IPR014044">
    <property type="entry name" value="CAP_dom"/>
</dbReference>
<protein>
    <submittedName>
        <fullName evidence="5">SCP domain-containing protein</fullName>
    </submittedName>
</protein>
<reference evidence="3 4" key="2">
    <citation type="submission" date="2018-11" db="EMBL/GenBank/DDBJ databases">
        <authorList>
            <consortium name="Pathogen Informatics"/>
        </authorList>
    </citation>
    <scope>NUCLEOTIDE SEQUENCE [LARGE SCALE GENOMIC DNA]</scope>
    <source>
        <strain evidence="3">Dakar</strain>
        <strain evidence="4">Dakar, Senegal</strain>
    </source>
</reference>
<dbReference type="PRINTS" id="PR00837">
    <property type="entry name" value="V5TPXLIKE"/>
</dbReference>
<dbReference type="EMBL" id="UZAK01033054">
    <property type="protein sequence ID" value="VDP34019.1"/>
    <property type="molecule type" value="Genomic_DNA"/>
</dbReference>
<keyword evidence="1" id="KW-0732">Signal</keyword>
<dbReference type="InterPro" id="IPR001283">
    <property type="entry name" value="CRISP-related"/>
</dbReference>
<accession>A0A183K263</accession>
<dbReference type="SMART" id="SM00198">
    <property type="entry name" value="SCP"/>
    <property type="match status" value="1"/>
</dbReference>
<evidence type="ECO:0000256" key="1">
    <source>
        <dbReference type="SAM" id="SignalP"/>
    </source>
</evidence>
<feature type="signal peptide" evidence="1">
    <location>
        <begin position="1"/>
        <end position="29"/>
    </location>
</feature>
<dbReference type="PANTHER" id="PTHR10334">
    <property type="entry name" value="CYSTEINE-RICH SECRETORY PROTEIN-RELATED"/>
    <property type="match status" value="1"/>
</dbReference>
<feature type="chain" id="PRO_5043140721" evidence="1">
    <location>
        <begin position="30"/>
        <end position="203"/>
    </location>
</feature>
<keyword evidence="4" id="KW-1185">Reference proteome</keyword>
<name>A0A183K263_9TREM</name>
<dbReference type="WBParaSite" id="SCUD_0000907601-mRNA-1">
    <property type="protein sequence ID" value="SCUD_0000907601-mRNA-1"/>
    <property type="gene ID" value="SCUD_0000907601"/>
</dbReference>
<dbReference type="STRING" id="6186.A0A183K263"/>
<dbReference type="CDD" id="cd05380">
    <property type="entry name" value="CAP_euk"/>
    <property type="match status" value="1"/>
</dbReference>
<evidence type="ECO:0000313" key="4">
    <source>
        <dbReference type="Proteomes" id="UP000279833"/>
    </source>
</evidence>
<sequence>MTASSTKTRYQRMALTLLLAICFVEAVFGLDAQEAQLMLQVHNEHREYRSKCGETDIVPAEELLQPLEWDDELAAAAQMWSENCDVHDKEPTGKVGKFDSVGRNAAVHSELAEAVTYWMEESDHYDHNSDQCEPPHQCDSYKQVVQSDTNYVGCGYTRCPGYEYPANMLIACFYSPAVRSGQPYTDGTNGRCKIPNKMEGSRK</sequence>
<evidence type="ECO:0000259" key="2">
    <source>
        <dbReference type="SMART" id="SM00198"/>
    </source>
</evidence>
<dbReference type="AlphaFoldDB" id="A0A183K263"/>
<dbReference type="Pfam" id="PF00188">
    <property type="entry name" value="CAP"/>
    <property type="match status" value="1"/>
</dbReference>
<proteinExistence type="predicted"/>
<feature type="domain" description="SCP" evidence="2">
    <location>
        <begin position="33"/>
        <end position="180"/>
    </location>
</feature>
<dbReference type="InterPro" id="IPR035940">
    <property type="entry name" value="CAP_sf"/>
</dbReference>
<gene>
    <name evidence="3" type="ORF">SCUD_LOCUS9076</name>
</gene>
<organism evidence="5">
    <name type="scientific">Schistosoma curassoni</name>
    <dbReference type="NCBI Taxonomy" id="6186"/>
    <lineage>
        <taxon>Eukaryota</taxon>
        <taxon>Metazoa</taxon>
        <taxon>Spiralia</taxon>
        <taxon>Lophotrochozoa</taxon>
        <taxon>Platyhelminthes</taxon>
        <taxon>Trematoda</taxon>
        <taxon>Digenea</taxon>
        <taxon>Strigeidida</taxon>
        <taxon>Schistosomatoidea</taxon>
        <taxon>Schistosomatidae</taxon>
        <taxon>Schistosoma</taxon>
    </lineage>
</organism>